<organism evidence="4">
    <name type="scientific">Mesocestoides corti</name>
    <name type="common">Flatworm</name>
    <dbReference type="NCBI Taxonomy" id="53468"/>
    <lineage>
        <taxon>Eukaryota</taxon>
        <taxon>Metazoa</taxon>
        <taxon>Spiralia</taxon>
        <taxon>Lophotrochozoa</taxon>
        <taxon>Platyhelminthes</taxon>
        <taxon>Cestoda</taxon>
        <taxon>Eucestoda</taxon>
        <taxon>Cyclophyllidea</taxon>
        <taxon>Mesocestoididae</taxon>
        <taxon>Mesocestoides</taxon>
    </lineage>
</organism>
<feature type="compositionally biased region" description="Basic and acidic residues" evidence="1">
    <location>
        <begin position="67"/>
        <end position="86"/>
    </location>
</feature>
<dbReference type="AlphaFoldDB" id="A0A0R3UH58"/>
<name>A0A0R3UH58_MESCO</name>
<dbReference type="EMBL" id="UXSR01005280">
    <property type="protein sequence ID" value="VDD80632.1"/>
    <property type="molecule type" value="Genomic_DNA"/>
</dbReference>
<evidence type="ECO:0000313" key="3">
    <source>
        <dbReference type="Proteomes" id="UP000267029"/>
    </source>
</evidence>
<accession>A0A0R3UH58</accession>
<sequence>MTPVSATPRAFWFPYSHKIPAFRTTNPCFDVNDCSFFFASNSPPSHHRRKHEHSETRDEEETIANHISKEKDEQAGWQEEVRIVSR</sequence>
<gene>
    <name evidence="2" type="ORF">MCOS_LOCUS6635</name>
</gene>
<evidence type="ECO:0000313" key="4">
    <source>
        <dbReference type="WBParaSite" id="MCOS_0000663401-mRNA-1"/>
    </source>
</evidence>
<evidence type="ECO:0000313" key="2">
    <source>
        <dbReference type="EMBL" id="VDD80632.1"/>
    </source>
</evidence>
<reference evidence="4" key="1">
    <citation type="submission" date="2017-02" db="UniProtKB">
        <authorList>
            <consortium name="WormBaseParasite"/>
        </authorList>
    </citation>
    <scope>IDENTIFICATION</scope>
</reference>
<reference evidence="2 3" key="2">
    <citation type="submission" date="2018-10" db="EMBL/GenBank/DDBJ databases">
        <authorList>
            <consortium name="Pathogen Informatics"/>
        </authorList>
    </citation>
    <scope>NUCLEOTIDE SEQUENCE [LARGE SCALE GENOMIC DNA]</scope>
</reference>
<keyword evidence="3" id="KW-1185">Reference proteome</keyword>
<feature type="region of interest" description="Disordered" evidence="1">
    <location>
        <begin position="42"/>
        <end position="86"/>
    </location>
</feature>
<proteinExistence type="predicted"/>
<protein>
    <submittedName>
        <fullName evidence="4">C2H2-type domain-containing protein</fullName>
    </submittedName>
</protein>
<dbReference type="WBParaSite" id="MCOS_0000663401-mRNA-1">
    <property type="protein sequence ID" value="MCOS_0000663401-mRNA-1"/>
    <property type="gene ID" value="MCOS_0000663401"/>
</dbReference>
<evidence type="ECO:0000256" key="1">
    <source>
        <dbReference type="SAM" id="MobiDB-lite"/>
    </source>
</evidence>
<dbReference type="Proteomes" id="UP000267029">
    <property type="component" value="Unassembled WGS sequence"/>
</dbReference>